<feature type="non-terminal residue" evidence="2">
    <location>
        <position position="1"/>
    </location>
</feature>
<keyword evidence="1" id="KW-1133">Transmembrane helix</keyword>
<sequence>TSTHFKHKSSTWVAAAVKLPVLATAVRAALVITALINKSRPNETWRPTHISYLNMAVANNVRQSS</sequence>
<keyword evidence="1" id="KW-0472">Membrane</keyword>
<evidence type="ECO:0000313" key="3">
    <source>
        <dbReference type="Proteomes" id="UP000246991"/>
    </source>
</evidence>
<organism evidence="2 3">
    <name type="scientific">Tuber magnatum</name>
    <name type="common">white Piedmont truffle</name>
    <dbReference type="NCBI Taxonomy" id="42249"/>
    <lineage>
        <taxon>Eukaryota</taxon>
        <taxon>Fungi</taxon>
        <taxon>Dikarya</taxon>
        <taxon>Ascomycota</taxon>
        <taxon>Pezizomycotina</taxon>
        <taxon>Pezizomycetes</taxon>
        <taxon>Pezizales</taxon>
        <taxon>Tuberaceae</taxon>
        <taxon>Tuber</taxon>
    </lineage>
</organism>
<evidence type="ECO:0000313" key="2">
    <source>
        <dbReference type="EMBL" id="PWW72541.1"/>
    </source>
</evidence>
<keyword evidence="1" id="KW-0812">Transmembrane</keyword>
<protein>
    <submittedName>
        <fullName evidence="2">Uncharacterized protein</fullName>
    </submittedName>
</protein>
<feature type="transmembrane region" description="Helical" evidence="1">
    <location>
        <begin position="12"/>
        <end position="36"/>
    </location>
</feature>
<proteinExistence type="predicted"/>
<reference evidence="2 3" key="1">
    <citation type="submission" date="2018-03" db="EMBL/GenBank/DDBJ databases">
        <title>Genomes of Pezizomycetes fungi and the evolution of truffles.</title>
        <authorList>
            <person name="Murat C."/>
            <person name="Payen T."/>
            <person name="Noel B."/>
            <person name="Kuo A."/>
            <person name="Martin F.M."/>
        </authorList>
    </citation>
    <scope>NUCLEOTIDE SEQUENCE [LARGE SCALE GENOMIC DNA]</scope>
    <source>
        <strain evidence="2">091103-1</strain>
    </source>
</reference>
<gene>
    <name evidence="2" type="ORF">C7212DRAFT_335453</name>
</gene>
<comment type="caution">
    <text evidence="2">The sequence shown here is derived from an EMBL/GenBank/DDBJ whole genome shotgun (WGS) entry which is preliminary data.</text>
</comment>
<evidence type="ECO:0000256" key="1">
    <source>
        <dbReference type="SAM" id="Phobius"/>
    </source>
</evidence>
<keyword evidence="3" id="KW-1185">Reference proteome</keyword>
<dbReference type="EMBL" id="PYWC01000103">
    <property type="protein sequence ID" value="PWW72541.1"/>
    <property type="molecule type" value="Genomic_DNA"/>
</dbReference>
<dbReference type="Proteomes" id="UP000246991">
    <property type="component" value="Unassembled WGS sequence"/>
</dbReference>
<name>A0A317SH63_9PEZI</name>
<accession>A0A317SH63</accession>
<dbReference type="AlphaFoldDB" id="A0A317SH63"/>